<evidence type="ECO:0000313" key="2">
    <source>
        <dbReference type="Proteomes" id="UP000793456"/>
    </source>
</evidence>
<dbReference type="Proteomes" id="UP000793456">
    <property type="component" value="Chromosome V"/>
</dbReference>
<accession>A0ACD3RII8</accession>
<sequence>MPLLLLLLLRLQTSLQEQSATSPPGRCDISQRQDLYTSCTSLAACSTSSCPHGFSSVGKTNCSYVVQIGGREMELEGCRHLCVKAYMEPLCCPQYWGPLCLPCPSWSQKTCNFHGTCQDTGVGNGTCVCEDGFSGFACQECKKENYYGDMCDKVSTRCSNCSPYSYCKGTGDTAACECLPGYRKSPQGKCASVCSARDCDVNAQCSSQGAKVSCVCKAGYEGDGRICVPKNPCSENNGGCPVNSTICVFKGPNKSSCECMSGMTPVAGSAEFGCHLVSACSADTCDPTAVCRTELDGHPR</sequence>
<dbReference type="EMBL" id="CM011678">
    <property type="protein sequence ID" value="TMS19175.1"/>
    <property type="molecule type" value="Genomic_DNA"/>
</dbReference>
<name>A0ACD3RII8_LARCR</name>
<gene>
    <name evidence="1" type="ORF">E3U43_003496</name>
</gene>
<keyword evidence="2" id="KW-1185">Reference proteome</keyword>
<protein>
    <submittedName>
        <fullName evidence="1">Uncharacterized protein</fullName>
    </submittedName>
</protein>
<evidence type="ECO:0000313" key="1">
    <source>
        <dbReference type="EMBL" id="TMS19175.1"/>
    </source>
</evidence>
<organism evidence="1 2">
    <name type="scientific">Larimichthys crocea</name>
    <name type="common">Large yellow croaker</name>
    <name type="synonym">Pseudosciaena crocea</name>
    <dbReference type="NCBI Taxonomy" id="215358"/>
    <lineage>
        <taxon>Eukaryota</taxon>
        <taxon>Metazoa</taxon>
        <taxon>Chordata</taxon>
        <taxon>Craniata</taxon>
        <taxon>Vertebrata</taxon>
        <taxon>Euteleostomi</taxon>
        <taxon>Actinopterygii</taxon>
        <taxon>Neopterygii</taxon>
        <taxon>Teleostei</taxon>
        <taxon>Neoteleostei</taxon>
        <taxon>Acanthomorphata</taxon>
        <taxon>Eupercaria</taxon>
        <taxon>Sciaenidae</taxon>
        <taxon>Larimichthys</taxon>
    </lineage>
</organism>
<reference evidence="1" key="1">
    <citation type="submission" date="2018-11" db="EMBL/GenBank/DDBJ databases">
        <title>The sequence and de novo assembly of Larimichthys crocea genome using PacBio and Hi-C technologies.</title>
        <authorList>
            <person name="Xu P."/>
            <person name="Chen B."/>
            <person name="Zhou Z."/>
            <person name="Ke Q."/>
            <person name="Wu Y."/>
            <person name="Bai H."/>
            <person name="Pu F."/>
        </authorList>
    </citation>
    <scope>NUCLEOTIDE SEQUENCE</scope>
    <source>
        <tissue evidence="1">Muscle</tissue>
    </source>
</reference>
<comment type="caution">
    <text evidence="1">The sequence shown here is derived from an EMBL/GenBank/DDBJ whole genome shotgun (WGS) entry which is preliminary data.</text>
</comment>
<proteinExistence type="predicted"/>